<dbReference type="OrthoDB" id="9806005at2"/>
<dbReference type="InterPro" id="IPR016181">
    <property type="entry name" value="Acyl_CoA_acyltransferase"/>
</dbReference>
<protein>
    <submittedName>
        <fullName evidence="1">GNAT family N-acetyltransferase</fullName>
    </submittedName>
</protein>
<comment type="caution">
    <text evidence="1">The sequence shown here is derived from an EMBL/GenBank/DDBJ whole genome shotgun (WGS) entry which is preliminary data.</text>
</comment>
<dbReference type="EMBL" id="SUPL01000006">
    <property type="protein sequence ID" value="TJY33968.1"/>
    <property type="molecule type" value="Genomic_DNA"/>
</dbReference>
<reference evidence="1 2" key="1">
    <citation type="submission" date="2019-04" db="EMBL/GenBank/DDBJ databases">
        <title>Lacinutrix sp. nov., isolated from marine water.</title>
        <authorList>
            <person name="Kim W."/>
        </authorList>
    </citation>
    <scope>NUCLEOTIDE SEQUENCE [LARGE SCALE GENOMIC DNA]</scope>
    <source>
        <strain evidence="1 2">CAU 1491</strain>
    </source>
</reference>
<dbReference type="SUPFAM" id="SSF55729">
    <property type="entry name" value="Acyl-CoA N-acyltransferases (Nat)"/>
    <property type="match status" value="1"/>
</dbReference>
<organism evidence="1 2">
    <name type="scientific">Pontimicrobium aquaticum</name>
    <dbReference type="NCBI Taxonomy" id="2565367"/>
    <lineage>
        <taxon>Bacteria</taxon>
        <taxon>Pseudomonadati</taxon>
        <taxon>Bacteroidota</taxon>
        <taxon>Flavobacteriia</taxon>
        <taxon>Flavobacteriales</taxon>
        <taxon>Flavobacteriaceae</taxon>
        <taxon>Pontimicrobium</taxon>
    </lineage>
</organism>
<dbReference type="InterPro" id="IPR039968">
    <property type="entry name" value="BcerS-like"/>
</dbReference>
<evidence type="ECO:0000313" key="2">
    <source>
        <dbReference type="Proteomes" id="UP000307657"/>
    </source>
</evidence>
<dbReference type="AlphaFoldDB" id="A0A4U0EQY9"/>
<dbReference type="CDD" id="cd04301">
    <property type="entry name" value="NAT_SF"/>
    <property type="match status" value="1"/>
</dbReference>
<dbReference type="GO" id="GO:0016740">
    <property type="term" value="F:transferase activity"/>
    <property type="evidence" value="ECO:0007669"/>
    <property type="project" value="UniProtKB-KW"/>
</dbReference>
<proteinExistence type="predicted"/>
<dbReference type="PANTHER" id="PTHR41368:SF1">
    <property type="entry name" value="PROTEIN YGHO"/>
    <property type="match status" value="1"/>
</dbReference>
<accession>A0A4U0EQY9</accession>
<dbReference type="Gene3D" id="3.40.630.30">
    <property type="match status" value="1"/>
</dbReference>
<dbReference type="RefSeq" id="WP_136844281.1">
    <property type="nucleotide sequence ID" value="NZ_SUPL01000006.1"/>
</dbReference>
<dbReference type="Proteomes" id="UP000307657">
    <property type="component" value="Unassembled WGS sequence"/>
</dbReference>
<gene>
    <name evidence="1" type="ORF">E5167_11645</name>
</gene>
<sequence length="373" mass="43566">MIEIKEALSKKDLKKFVKFPFTLYKDSKFWVPPIISEELRTFNKKINPVFQDAEGRFFLAYKDGEIVGRVAALINWIEVKQQGIKKMRFGWFDVIDDQQVTNVLLNKVTEIGKANNLEFIEGPIGFSNLDKVGVVYEGYDHIGSMITWENHPYYVTHLENYGMSFGKGYSENKMDFRDIKPEYFSRIQALVKKRYQLKAVNFTSNKDILPYTNEMFDVFTKSHAVLSSFVDINEAQKEYFKKKFIGFLNPEYVKFVLDKNDKLIGFGIVTPSYAEALQKMNGKLWPFGFKHLLHAKKHSKTVTFYLIGVLPEYQNKGITAVIFEEFYKTFEEKGITMCIRGPELDDNTAIQQIWKNFNPQIFKKRCTYIKDIA</sequence>
<dbReference type="PANTHER" id="PTHR41368">
    <property type="entry name" value="PROTEIN YGHO"/>
    <property type="match status" value="1"/>
</dbReference>
<name>A0A4U0EQY9_9FLAO</name>
<keyword evidence="2" id="KW-1185">Reference proteome</keyword>
<evidence type="ECO:0000313" key="1">
    <source>
        <dbReference type="EMBL" id="TJY33968.1"/>
    </source>
</evidence>
<keyword evidence="1" id="KW-0808">Transferase</keyword>